<organism evidence="2 3">
    <name type="scientific">Aspergillus tanneri</name>
    <dbReference type="NCBI Taxonomy" id="1220188"/>
    <lineage>
        <taxon>Eukaryota</taxon>
        <taxon>Fungi</taxon>
        <taxon>Dikarya</taxon>
        <taxon>Ascomycota</taxon>
        <taxon>Pezizomycotina</taxon>
        <taxon>Eurotiomycetes</taxon>
        <taxon>Eurotiomycetidae</taxon>
        <taxon>Eurotiales</taxon>
        <taxon>Aspergillaceae</taxon>
        <taxon>Aspergillus</taxon>
        <taxon>Aspergillus subgen. Circumdati</taxon>
    </lineage>
</organism>
<evidence type="ECO:0000256" key="1">
    <source>
        <dbReference type="SAM" id="Phobius"/>
    </source>
</evidence>
<name>A0A4S3J5K2_9EURO</name>
<dbReference type="AlphaFoldDB" id="A0A4S3J5K2"/>
<reference evidence="2 3" key="1">
    <citation type="submission" date="2019-03" db="EMBL/GenBank/DDBJ databases">
        <title>The genome sequence of a newly discovered highly antifungal drug resistant Aspergillus species, Aspergillus tanneri NIH 1004.</title>
        <authorList>
            <person name="Mounaud S."/>
            <person name="Singh I."/>
            <person name="Joardar V."/>
            <person name="Pakala S."/>
            <person name="Pakala S."/>
            <person name="Venepally P."/>
            <person name="Hoover J."/>
            <person name="Nierman W."/>
            <person name="Chung J."/>
            <person name="Losada L."/>
        </authorList>
    </citation>
    <scope>NUCLEOTIDE SEQUENCE [LARGE SCALE GENOMIC DNA]</scope>
    <source>
        <strain evidence="2 3">NIH1004</strain>
    </source>
</reference>
<dbReference type="VEuPathDB" id="FungiDB:EYZ11_010357"/>
<feature type="transmembrane region" description="Helical" evidence="1">
    <location>
        <begin position="51"/>
        <end position="75"/>
    </location>
</feature>
<accession>A0A4S3J5K2</accession>
<gene>
    <name evidence="2" type="ORF">EYZ11_010357</name>
</gene>
<comment type="caution">
    <text evidence="2">The sequence shown here is derived from an EMBL/GenBank/DDBJ whole genome shotgun (WGS) entry which is preliminary data.</text>
</comment>
<protein>
    <submittedName>
        <fullName evidence="2">Uncharacterized protein</fullName>
    </submittedName>
</protein>
<dbReference type="Proteomes" id="UP000308092">
    <property type="component" value="Unassembled WGS sequence"/>
</dbReference>
<keyword evidence="1" id="KW-0812">Transmembrane</keyword>
<evidence type="ECO:0000313" key="2">
    <source>
        <dbReference type="EMBL" id="THC90180.1"/>
    </source>
</evidence>
<keyword evidence="3" id="KW-1185">Reference proteome</keyword>
<keyword evidence="1" id="KW-0472">Membrane</keyword>
<sequence length="140" mass="15956">MLIVQLICSFWVKFLIHSDDHRWLTREEAEKPAHINPRSRSTATCISRVKLVVLAALIASIIPSILSLLVAFTGIDGKNPPSCDKTNLVSARYVRRTDYDCTGIYPSPMVRMQQMFKNAVRVLQFRQWLTPSRVIVQKGN</sequence>
<proteinExistence type="predicted"/>
<dbReference type="EMBL" id="SOSA01000550">
    <property type="protein sequence ID" value="THC90180.1"/>
    <property type="molecule type" value="Genomic_DNA"/>
</dbReference>
<evidence type="ECO:0000313" key="3">
    <source>
        <dbReference type="Proteomes" id="UP000308092"/>
    </source>
</evidence>
<keyword evidence="1" id="KW-1133">Transmembrane helix</keyword>